<dbReference type="PANTHER" id="PTHR47816">
    <property type="entry name" value="RIBOSOMAL RNA SMALL SUBUNIT METHYLTRANSFERASE C"/>
    <property type="match status" value="1"/>
</dbReference>
<dbReference type="GO" id="GO:0003676">
    <property type="term" value="F:nucleic acid binding"/>
    <property type="evidence" value="ECO:0007669"/>
    <property type="project" value="InterPro"/>
</dbReference>
<dbReference type="CDD" id="cd02440">
    <property type="entry name" value="AdoMet_MTases"/>
    <property type="match status" value="1"/>
</dbReference>
<dbReference type="InterPro" id="IPR007848">
    <property type="entry name" value="Small_mtfrase_dom"/>
</dbReference>
<keyword evidence="4" id="KW-0808">Transferase</keyword>
<evidence type="ECO:0000256" key="3">
    <source>
        <dbReference type="ARBA" id="ARBA00022603"/>
    </source>
</evidence>
<gene>
    <name evidence="8" type="ORF">DC083_00480</name>
</gene>
<dbReference type="InterPro" id="IPR046977">
    <property type="entry name" value="RsmC/RlmG"/>
</dbReference>
<dbReference type="Gene3D" id="3.40.50.150">
    <property type="entry name" value="Vaccinia Virus protein VP39"/>
    <property type="match status" value="2"/>
</dbReference>
<dbReference type="RefSeq" id="WP_109188339.1">
    <property type="nucleotide sequence ID" value="NZ_BMYA01000001.1"/>
</dbReference>
<keyword evidence="2" id="KW-0698">rRNA processing</keyword>
<reference evidence="9" key="1">
    <citation type="submission" date="2018-05" db="EMBL/GenBank/DDBJ databases">
        <title>Ignatzschineria dubaiensis sp. nov., isolated from necrotic foot tissues of dromedaries (Camelus dromedarius) and associated maggots in Dubai, United Arab Emirates.</title>
        <authorList>
            <person name="Tsang C.C."/>
            <person name="Tang J.Y.M."/>
            <person name="Fong J.Y.H."/>
            <person name="Kinne J."/>
            <person name="Lee H.H."/>
            <person name="Joseph M."/>
            <person name="Jose S."/>
            <person name="Schuster R.K."/>
            <person name="Tang Y."/>
            <person name="Sivakumar S."/>
            <person name="Chen J.H.K."/>
            <person name="Teng J.L.L."/>
            <person name="Lau S.K.P."/>
            <person name="Wernery U."/>
            <person name="Woo P.C.Y."/>
        </authorList>
    </citation>
    <scope>NUCLEOTIDE SEQUENCE [LARGE SCALE GENOMIC DNA]</scope>
    <source>
        <strain evidence="9">KCTC 22644</strain>
    </source>
</reference>
<keyword evidence="1" id="KW-0963">Cytoplasm</keyword>
<dbReference type="PROSITE" id="PS00092">
    <property type="entry name" value="N6_MTASE"/>
    <property type="match status" value="1"/>
</dbReference>
<dbReference type="InterPro" id="IPR002052">
    <property type="entry name" value="DNA_methylase_N6_adenine_CS"/>
</dbReference>
<dbReference type="OrthoDB" id="29650at2"/>
<name>A0A2U2AGC1_9GAMM</name>
<feature type="domain" description="Methyltransferase small" evidence="6">
    <location>
        <begin position="170"/>
        <end position="340"/>
    </location>
</feature>
<dbReference type="Pfam" id="PF08468">
    <property type="entry name" value="MTS_N"/>
    <property type="match status" value="1"/>
</dbReference>
<evidence type="ECO:0000313" key="8">
    <source>
        <dbReference type="EMBL" id="PWD81708.1"/>
    </source>
</evidence>
<protein>
    <recommendedName>
        <fullName evidence="10">Methyltransferase small domain-containing protein</fullName>
    </recommendedName>
</protein>
<proteinExistence type="predicted"/>
<accession>A0A2U2AGC1</accession>
<evidence type="ECO:0008006" key="10">
    <source>
        <dbReference type="Google" id="ProtNLM"/>
    </source>
</evidence>
<evidence type="ECO:0000256" key="5">
    <source>
        <dbReference type="ARBA" id="ARBA00022691"/>
    </source>
</evidence>
<evidence type="ECO:0000256" key="2">
    <source>
        <dbReference type="ARBA" id="ARBA00022552"/>
    </source>
</evidence>
<evidence type="ECO:0000259" key="7">
    <source>
        <dbReference type="Pfam" id="PF08468"/>
    </source>
</evidence>
<organism evidence="8 9">
    <name type="scientific">Ignatzschineria ureiclastica</name>
    <dbReference type="NCBI Taxonomy" id="472582"/>
    <lineage>
        <taxon>Bacteria</taxon>
        <taxon>Pseudomonadati</taxon>
        <taxon>Pseudomonadota</taxon>
        <taxon>Gammaproteobacteria</taxon>
        <taxon>Cardiobacteriales</taxon>
        <taxon>Ignatzschineriaceae</taxon>
        <taxon>Ignatzschineria</taxon>
    </lineage>
</organism>
<keyword evidence="5" id="KW-0949">S-adenosyl-L-methionine</keyword>
<evidence type="ECO:0000313" key="9">
    <source>
        <dbReference type="Proteomes" id="UP000245020"/>
    </source>
</evidence>
<sequence length="345" mass="38336">MAEASSALFQNQSLMSEGKGLLIADESFVIESAVVRDNIQYMTNRKDIANQLDAMGFAGNLSDFILEEVADESLDFVLFRLNKSKVLTFYLLEQIARILKAGGHLILTGHNQEGIKSVIKHASAMGDMELTLVGKGVRYADITKRAGATLELGGFEYRELLVLEDFEQSLDFVSKPGIYGYKKIDEGSRFLVETLSEIGDSIKGKVLDLGCGYGYLAGSIGDHPEITELVATDCNVPAVVLCEYNLQQLDIPATVTLDDCGSMLEDRTFDRIICNPPFHQGFGTSQPLTEKFVQNCKRLLRRKGIAYLVVNKFIAIEKICSEQSVRCQQIASNNQFKIMQLERFK</sequence>
<dbReference type="AlphaFoldDB" id="A0A2U2AGC1"/>
<dbReference type="Pfam" id="PF05175">
    <property type="entry name" value="MTS"/>
    <property type="match status" value="1"/>
</dbReference>
<evidence type="ECO:0000256" key="1">
    <source>
        <dbReference type="ARBA" id="ARBA00022490"/>
    </source>
</evidence>
<dbReference type="SUPFAM" id="SSF53335">
    <property type="entry name" value="S-adenosyl-L-methionine-dependent methyltransferases"/>
    <property type="match status" value="2"/>
</dbReference>
<dbReference type="EMBL" id="QEWQ01000001">
    <property type="protein sequence ID" value="PWD81708.1"/>
    <property type="molecule type" value="Genomic_DNA"/>
</dbReference>
<evidence type="ECO:0000259" key="6">
    <source>
        <dbReference type="Pfam" id="PF05175"/>
    </source>
</evidence>
<comment type="caution">
    <text evidence="8">The sequence shown here is derived from an EMBL/GenBank/DDBJ whole genome shotgun (WGS) entry which is preliminary data.</text>
</comment>
<dbReference type="Proteomes" id="UP000245020">
    <property type="component" value="Unassembled WGS sequence"/>
</dbReference>
<keyword evidence="9" id="KW-1185">Reference proteome</keyword>
<dbReference type="InterPro" id="IPR029063">
    <property type="entry name" value="SAM-dependent_MTases_sf"/>
</dbReference>
<evidence type="ECO:0000256" key="4">
    <source>
        <dbReference type="ARBA" id="ARBA00022679"/>
    </source>
</evidence>
<dbReference type="PANTHER" id="PTHR47816:SF4">
    <property type="entry name" value="RIBOSOMAL RNA SMALL SUBUNIT METHYLTRANSFERASE C"/>
    <property type="match status" value="1"/>
</dbReference>
<dbReference type="InterPro" id="IPR013675">
    <property type="entry name" value="Mtase_sm_N"/>
</dbReference>
<keyword evidence="3" id="KW-0489">Methyltransferase</keyword>
<feature type="domain" description="Methyltransferase small N-terminal" evidence="7">
    <location>
        <begin position="7"/>
        <end position="126"/>
    </location>
</feature>
<dbReference type="GO" id="GO:0008990">
    <property type="term" value="F:rRNA (guanine-N2-)-methyltransferase activity"/>
    <property type="evidence" value="ECO:0007669"/>
    <property type="project" value="InterPro"/>
</dbReference>